<dbReference type="SUPFAM" id="SSF52540">
    <property type="entry name" value="P-loop containing nucleoside triphosphate hydrolases"/>
    <property type="match status" value="1"/>
</dbReference>
<dbReference type="PANTHER" id="PTHR11669:SF8">
    <property type="entry name" value="DNA POLYMERASE III SUBUNIT DELTA"/>
    <property type="match status" value="1"/>
</dbReference>
<reference evidence="2 3" key="1">
    <citation type="submission" date="2010-11" db="EMBL/GenBank/DDBJ databases">
        <authorList>
            <person name="Durkin A.S."/>
            <person name="Madupu R."/>
            <person name="Torralba M."/>
            <person name="Gillis M."/>
            <person name="Methe B."/>
            <person name="Sutton G."/>
            <person name="Nelson K.E."/>
        </authorList>
    </citation>
    <scope>NUCLEOTIDE SEQUENCE [LARGE SCALE GENOMIC DNA]</scope>
    <source>
        <strain evidence="2 3">UPII 345-E</strain>
    </source>
</reference>
<sequence>MNFLPRIYGQSKIQKSLKRMVSDDTLSHTIIFYGDEGLGKTTAAIDLAAVLTRKNDKYQKETEMWFSEDVSRYQILTTSDKLLWYIRPLGLELKFEQFRIFFEEMNSFDNQVHVCIIDEAQSMMPPVANALLKTLEEPLNNVYFILITHELNSLLPTIISRAELFPFFPLNKEEYTQLINDFHDKFTLPLNLSVEESFRLTEGNPGMTLSFSSNNNSVGFEEALKFWEIFSENKTAFYKLTEKEFKDRVEFIRYLKCLSLIGQDLMVIASTGKTDFIRCVNFKDIEKIIVQKWTYEKVCKAIKILEKSLKACKRYISVKLIWDMILVEFEHIQKGDIGWKV</sequence>
<dbReference type="EMBL" id="AENT01000012">
    <property type="protein sequence ID" value="EFR43051.1"/>
    <property type="molecule type" value="Genomic_DNA"/>
</dbReference>
<dbReference type="AlphaFoldDB" id="E4L840"/>
<dbReference type="Proteomes" id="UP000004594">
    <property type="component" value="Unassembled WGS sequence"/>
</dbReference>
<name>E4L840_9FIRM</name>
<dbReference type="InterPro" id="IPR003593">
    <property type="entry name" value="AAA+_ATPase"/>
</dbReference>
<organism evidence="2 3">
    <name type="scientific">Dialister micraerophilus UPII 345-E</name>
    <dbReference type="NCBI Taxonomy" id="910314"/>
    <lineage>
        <taxon>Bacteria</taxon>
        <taxon>Bacillati</taxon>
        <taxon>Bacillota</taxon>
        <taxon>Negativicutes</taxon>
        <taxon>Veillonellales</taxon>
        <taxon>Veillonellaceae</taxon>
        <taxon>Dialister</taxon>
    </lineage>
</organism>
<dbReference type="Gene3D" id="3.40.50.300">
    <property type="entry name" value="P-loop containing nucleotide triphosphate hydrolases"/>
    <property type="match status" value="1"/>
</dbReference>
<dbReference type="Pfam" id="PF13177">
    <property type="entry name" value="DNA_pol3_delta2"/>
    <property type="match status" value="1"/>
</dbReference>
<dbReference type="SMART" id="SM00382">
    <property type="entry name" value="AAA"/>
    <property type="match status" value="1"/>
</dbReference>
<dbReference type="PANTHER" id="PTHR11669">
    <property type="entry name" value="REPLICATION FACTOR C / DNA POLYMERASE III GAMMA-TAU SUBUNIT"/>
    <property type="match status" value="1"/>
</dbReference>
<dbReference type="CDD" id="cd00009">
    <property type="entry name" value="AAA"/>
    <property type="match status" value="1"/>
</dbReference>
<evidence type="ECO:0000313" key="2">
    <source>
        <dbReference type="EMBL" id="EFR43051.1"/>
    </source>
</evidence>
<comment type="caution">
    <text evidence="2">The sequence shown here is derived from an EMBL/GenBank/DDBJ whole genome shotgun (WGS) entry which is preliminary data.</text>
</comment>
<protein>
    <submittedName>
        <fullName evidence="2">DNA polymerase III, delta' subunit domain protein</fullName>
    </submittedName>
</protein>
<dbReference type="RefSeq" id="WP_007554461.1">
    <property type="nucleotide sequence ID" value="NZ_AENT01000012.1"/>
</dbReference>
<evidence type="ECO:0000259" key="1">
    <source>
        <dbReference type="SMART" id="SM00382"/>
    </source>
</evidence>
<gene>
    <name evidence="2" type="ORF">HMPREF9220_1022</name>
</gene>
<dbReference type="GO" id="GO:0006261">
    <property type="term" value="P:DNA-templated DNA replication"/>
    <property type="evidence" value="ECO:0007669"/>
    <property type="project" value="TreeGrafter"/>
</dbReference>
<dbReference type="InterPro" id="IPR027417">
    <property type="entry name" value="P-loop_NTPase"/>
</dbReference>
<feature type="domain" description="AAA+ ATPase" evidence="1">
    <location>
        <begin position="26"/>
        <end position="170"/>
    </location>
</feature>
<evidence type="ECO:0000313" key="3">
    <source>
        <dbReference type="Proteomes" id="UP000004594"/>
    </source>
</evidence>
<dbReference type="eggNOG" id="COG0470">
    <property type="taxonomic scope" value="Bacteria"/>
</dbReference>
<accession>E4L840</accession>
<dbReference type="OrthoDB" id="9810148at2"/>
<proteinExistence type="predicted"/>
<dbReference type="InterPro" id="IPR050238">
    <property type="entry name" value="DNA_Rep/Repair_Clamp_Loader"/>
</dbReference>